<reference evidence="9 10" key="1">
    <citation type="journal article" date="2019" name="ACS Chem. Biol.">
        <title>Identification and Mobilization of a Cryptic Antibiotic Biosynthesis Gene Locus from a Human-Pathogenic Nocardia Isolate.</title>
        <authorList>
            <person name="Herisse M."/>
            <person name="Ishida K."/>
            <person name="Porter J.L."/>
            <person name="Howden B."/>
            <person name="Hertweck C."/>
            <person name="Stinear T.P."/>
            <person name="Pidot S.J."/>
        </authorList>
    </citation>
    <scope>NUCLEOTIDE SEQUENCE [LARGE SCALE GENOMIC DNA]</scope>
    <source>
        <strain evidence="9 10">AUSMDU00012717</strain>
    </source>
</reference>
<evidence type="ECO:0000259" key="8">
    <source>
        <dbReference type="PROSITE" id="PS50011"/>
    </source>
</evidence>
<feature type="binding site" evidence="7">
    <location>
        <position position="757"/>
    </location>
    <ligand>
        <name>Zn(2+)</name>
        <dbReference type="ChEBI" id="CHEBI:29105"/>
    </ligand>
</feature>
<dbReference type="SUPFAM" id="SSF158745">
    <property type="entry name" value="LanC-like"/>
    <property type="match status" value="1"/>
</dbReference>
<dbReference type="PROSITE" id="PS50011">
    <property type="entry name" value="PROTEIN_KINASE_DOM"/>
    <property type="match status" value="1"/>
</dbReference>
<evidence type="ECO:0000256" key="2">
    <source>
        <dbReference type="ARBA" id="ARBA00022527"/>
    </source>
</evidence>
<dbReference type="GO" id="GO:0031179">
    <property type="term" value="P:peptide modification"/>
    <property type="evidence" value="ECO:0007669"/>
    <property type="project" value="InterPro"/>
</dbReference>
<evidence type="ECO:0000256" key="4">
    <source>
        <dbReference type="ARBA" id="ARBA00022741"/>
    </source>
</evidence>
<dbReference type="GO" id="GO:0004674">
    <property type="term" value="F:protein serine/threonine kinase activity"/>
    <property type="evidence" value="ECO:0007669"/>
    <property type="project" value="UniProtKB-KW"/>
</dbReference>
<dbReference type="Gene3D" id="3.30.200.20">
    <property type="entry name" value="Phosphorylase Kinase, domain 1"/>
    <property type="match status" value="1"/>
</dbReference>
<dbReference type="Proteomes" id="UP000503540">
    <property type="component" value="Chromosome"/>
</dbReference>
<keyword evidence="10" id="KW-1185">Reference proteome</keyword>
<accession>A0A6G9YPG7</accession>
<dbReference type="EMBL" id="CP046172">
    <property type="protein sequence ID" value="QIS14977.1"/>
    <property type="molecule type" value="Genomic_DNA"/>
</dbReference>
<evidence type="ECO:0000256" key="5">
    <source>
        <dbReference type="ARBA" id="ARBA00022777"/>
    </source>
</evidence>
<evidence type="ECO:0000313" key="10">
    <source>
        <dbReference type="Proteomes" id="UP000503540"/>
    </source>
</evidence>
<dbReference type="Gene3D" id="1.10.510.10">
    <property type="entry name" value="Transferase(Phosphotransferase) domain 1"/>
    <property type="match status" value="1"/>
</dbReference>
<feature type="binding site" evidence="7">
    <location>
        <position position="803"/>
    </location>
    <ligand>
        <name>Zn(2+)</name>
        <dbReference type="ChEBI" id="CHEBI:29105"/>
    </ligand>
</feature>
<dbReference type="PRINTS" id="PR01950">
    <property type="entry name" value="LANCSUPER"/>
</dbReference>
<keyword evidence="3" id="KW-0808">Transferase</keyword>
<dbReference type="Pfam" id="PF05147">
    <property type="entry name" value="LANC_like"/>
    <property type="match status" value="1"/>
</dbReference>
<evidence type="ECO:0000313" key="9">
    <source>
        <dbReference type="EMBL" id="QIS14977.1"/>
    </source>
</evidence>
<evidence type="ECO:0000256" key="6">
    <source>
        <dbReference type="ARBA" id="ARBA00022840"/>
    </source>
</evidence>
<proteinExistence type="predicted"/>
<dbReference type="EC" id="2.7.11.1" evidence="1"/>
<dbReference type="KEGG" id="nah:F5544_35735"/>
<sequence>MGEGARGTADASPLVRMARERLAAAWLEGWSVRVDEIWCLLRPPGYVQREQGWKLHLSCTPASAAEVLDRALDVLLRAGCQFKFASTPERVRELTGGRYTRGGAGKFITVYPDDDDRFRCLARELHEATAGLAGPSILSDRPYRPGSLVHYRFGAFRGRQTLTNDGEYRYVIVAPGGELVEDRRDAWFEPPQWAESPFPEQISSDIAADGVLLANRFVVREAVRHANKGGVFHAMDRFTAEQVIVKQARAHVGGDADACAALRNEAELLDRLGRAGITPRRVALFEQDGDLFLVQERVDGPTLRSWCAEQAIGDEPGVPWPRLVDAARRLVTLIETVHRHGLVIRDLSPTNLLVRHDDSLTLIDLEFAAADGAAAIAVGTPGYGAPEQLRGETVDAASDCYALGALLFLLTTGTDPLLAPDELPGRATAARLADWLAAMAETSENVCRLWPLLRGLLADEPADRWTLPRARRFLDAVSGVPVAVSALSVDVRPDPDTAALLDGGIAHLLATMTPEDRERLWPATPYGKRSDACNVQHGAAGVLAVLTTLARDRGDERLADAVDVGAQWLGERLDEDRAAGRKMLPGLYFGRAGTAWALYEAAGLLDDPGLAARALELLDELPVDWPNPDITHGMAGAGLAALRLWRASGETGMRRRAYETAELLAARAERADGMILWPVPTSFDSRLAGVNDYGFAHGAAGVGAFLLAAGELLREPKWVKMADEVGRMLSAVAVPDDRGVRWRSGPADTVFLREFWCSGGSGIGTFLVRLARARGDSDYLALAERAAVAVWHRRWLAGPSVCHGLAGNGEFLLDLASAGAAENRSRAEDLATALAARAALRDGRLVATDDTMLGFGAEYGAGVAGWVAFLHRLRHGGARPWMVEAA</sequence>
<dbReference type="Pfam" id="PF00069">
    <property type="entry name" value="Pkinase"/>
    <property type="match status" value="1"/>
</dbReference>
<protein>
    <recommendedName>
        <fullName evidence="1">non-specific serine/threonine protein kinase</fullName>
        <ecNumber evidence="1">2.7.11.1</ecNumber>
    </recommendedName>
</protein>
<dbReference type="SUPFAM" id="SSF56112">
    <property type="entry name" value="Protein kinase-like (PK-like)"/>
    <property type="match status" value="1"/>
</dbReference>
<dbReference type="RefSeq" id="WP_167477304.1">
    <property type="nucleotide sequence ID" value="NZ_CP046172.1"/>
</dbReference>
<keyword evidence="7" id="KW-0862">Zinc</keyword>
<dbReference type="InterPro" id="IPR000719">
    <property type="entry name" value="Prot_kinase_dom"/>
</dbReference>
<dbReference type="Pfam" id="PF25816">
    <property type="entry name" value="RamC_N"/>
    <property type="match status" value="1"/>
</dbReference>
<feature type="domain" description="Protein kinase" evidence="8">
    <location>
        <begin position="217"/>
        <end position="474"/>
    </location>
</feature>
<keyword evidence="7" id="KW-0479">Metal-binding</keyword>
<dbReference type="PANTHER" id="PTHR43289:SF6">
    <property type="entry name" value="SERINE_THREONINE-PROTEIN KINASE NEKL-3"/>
    <property type="match status" value="1"/>
</dbReference>
<dbReference type="GO" id="GO:0005524">
    <property type="term" value="F:ATP binding"/>
    <property type="evidence" value="ECO:0007669"/>
    <property type="project" value="UniProtKB-KW"/>
</dbReference>
<dbReference type="SMART" id="SM01260">
    <property type="entry name" value="LANC_like"/>
    <property type="match status" value="1"/>
</dbReference>
<dbReference type="SMART" id="SM00220">
    <property type="entry name" value="S_TKc"/>
    <property type="match status" value="1"/>
</dbReference>
<dbReference type="InterPro" id="IPR057929">
    <property type="entry name" value="RamC_N"/>
</dbReference>
<feature type="binding site" evidence="7">
    <location>
        <position position="802"/>
    </location>
    <ligand>
        <name>Zn(2+)</name>
        <dbReference type="ChEBI" id="CHEBI:29105"/>
    </ligand>
</feature>
<dbReference type="InterPro" id="IPR011009">
    <property type="entry name" value="Kinase-like_dom_sf"/>
</dbReference>
<evidence type="ECO:0000256" key="1">
    <source>
        <dbReference type="ARBA" id="ARBA00012513"/>
    </source>
</evidence>
<evidence type="ECO:0000256" key="7">
    <source>
        <dbReference type="PIRSR" id="PIRSR607822-1"/>
    </source>
</evidence>
<dbReference type="InterPro" id="IPR058053">
    <property type="entry name" value="RamC_C"/>
</dbReference>
<keyword evidence="6" id="KW-0067">ATP-binding</keyword>
<keyword evidence="4" id="KW-0547">Nucleotide-binding</keyword>
<dbReference type="GO" id="GO:0046872">
    <property type="term" value="F:metal ion binding"/>
    <property type="evidence" value="ECO:0007669"/>
    <property type="project" value="UniProtKB-KW"/>
</dbReference>
<gene>
    <name evidence="9" type="ORF">F5544_35735</name>
</gene>
<dbReference type="AlphaFoldDB" id="A0A6G9YPG7"/>
<dbReference type="CDD" id="cd04791">
    <property type="entry name" value="LanC_SerThrkinase"/>
    <property type="match status" value="1"/>
</dbReference>
<keyword evidence="2" id="KW-0723">Serine/threonine-protein kinase</keyword>
<dbReference type="InterPro" id="IPR007822">
    <property type="entry name" value="LANC-like"/>
</dbReference>
<name>A0A6G9YPG7_9NOCA</name>
<dbReference type="PANTHER" id="PTHR43289">
    <property type="entry name" value="MITOGEN-ACTIVATED PROTEIN KINASE KINASE KINASE 20-RELATED"/>
    <property type="match status" value="1"/>
</dbReference>
<keyword evidence="5 9" id="KW-0418">Kinase</keyword>
<dbReference type="NCBIfam" id="NF038150">
    <property type="entry name" value="lanthi_synth_IV"/>
    <property type="match status" value="1"/>
</dbReference>
<dbReference type="Gene3D" id="1.50.10.20">
    <property type="match status" value="1"/>
</dbReference>
<evidence type="ECO:0000256" key="3">
    <source>
        <dbReference type="ARBA" id="ARBA00022679"/>
    </source>
</evidence>
<organism evidence="9 10">
    <name type="scientific">Nocardia arthritidis</name>
    <dbReference type="NCBI Taxonomy" id="228602"/>
    <lineage>
        <taxon>Bacteria</taxon>
        <taxon>Bacillati</taxon>
        <taxon>Actinomycetota</taxon>
        <taxon>Actinomycetes</taxon>
        <taxon>Mycobacteriales</taxon>
        <taxon>Nocardiaceae</taxon>
        <taxon>Nocardia</taxon>
    </lineage>
</organism>